<organism evidence="3 4">
    <name type="scientific">Hepatospora eriocheir</name>
    <dbReference type="NCBI Taxonomy" id="1081669"/>
    <lineage>
        <taxon>Eukaryota</taxon>
        <taxon>Fungi</taxon>
        <taxon>Fungi incertae sedis</taxon>
        <taxon>Microsporidia</taxon>
        <taxon>Hepatosporidae</taxon>
        <taxon>Hepatospora</taxon>
    </lineage>
</organism>
<keyword evidence="1" id="KW-0812">Transmembrane</keyword>
<dbReference type="Proteomes" id="UP000192501">
    <property type="component" value="Unassembled WGS sequence"/>
</dbReference>
<keyword evidence="1" id="KW-0472">Membrane</keyword>
<dbReference type="AlphaFoldDB" id="A0A1X0Q9R2"/>
<gene>
    <name evidence="3" type="ORF">A0H76_464</name>
</gene>
<evidence type="ECO:0000256" key="2">
    <source>
        <dbReference type="SAM" id="SignalP"/>
    </source>
</evidence>
<evidence type="ECO:0000256" key="1">
    <source>
        <dbReference type="SAM" id="Phobius"/>
    </source>
</evidence>
<name>A0A1X0Q9R2_9MICR</name>
<comment type="caution">
    <text evidence="3">The sequence shown here is derived from an EMBL/GenBank/DDBJ whole genome shotgun (WGS) entry which is preliminary data.</text>
</comment>
<evidence type="ECO:0000313" key="4">
    <source>
        <dbReference type="Proteomes" id="UP000192501"/>
    </source>
</evidence>
<evidence type="ECO:0000313" key="3">
    <source>
        <dbReference type="EMBL" id="ORD96433.1"/>
    </source>
</evidence>
<accession>A0A1X0Q9R2</accession>
<feature type="signal peptide" evidence="2">
    <location>
        <begin position="1"/>
        <end position="17"/>
    </location>
</feature>
<protein>
    <submittedName>
        <fullName evidence="3">Uncharacterized protein</fullName>
    </submittedName>
</protein>
<proteinExistence type="predicted"/>
<dbReference type="VEuPathDB" id="MicrosporidiaDB:HERIO_368"/>
<reference evidence="3 4" key="1">
    <citation type="journal article" date="2017" name="Environ. Microbiol.">
        <title>Decay of the glycolytic pathway and adaptation to intranuclear parasitism within Enterocytozoonidae microsporidia.</title>
        <authorList>
            <person name="Wiredu Boakye D."/>
            <person name="Jaroenlak P."/>
            <person name="Prachumwat A."/>
            <person name="Williams T.A."/>
            <person name="Bateman K.S."/>
            <person name="Itsathitphaisarn O."/>
            <person name="Sritunyalucksana K."/>
            <person name="Paszkiewicz K.H."/>
            <person name="Moore K.A."/>
            <person name="Stentiford G.D."/>
            <person name="Williams B.A."/>
        </authorList>
    </citation>
    <scope>NUCLEOTIDE SEQUENCE [LARGE SCALE GENOMIC DNA]</scope>
    <source>
        <strain evidence="4">canceri</strain>
    </source>
</reference>
<keyword evidence="2" id="KW-0732">Signal</keyword>
<sequence length="91" mass="10195">MILVIFLSNSLISCLLFIDECLPIFSKKDDDFDFISGVIIVMSISDEKTINPDWKLPNFSTFTLSSASITSFILVNIEFLISISLVVNLID</sequence>
<feature type="chain" id="PRO_5012597394" evidence="2">
    <location>
        <begin position="18"/>
        <end position="91"/>
    </location>
</feature>
<feature type="transmembrane region" description="Helical" evidence="1">
    <location>
        <begin position="69"/>
        <end position="90"/>
    </location>
</feature>
<keyword evidence="1" id="KW-1133">Transmembrane helix</keyword>
<dbReference type="VEuPathDB" id="MicrosporidiaDB:A0H76_464"/>
<dbReference type="EMBL" id="LTAI01001140">
    <property type="protein sequence ID" value="ORD96433.1"/>
    <property type="molecule type" value="Genomic_DNA"/>
</dbReference>